<comment type="function">
    <text evidence="1">Plays a role in the regulation of phosphate uptake.</text>
</comment>
<evidence type="ECO:0000313" key="3">
    <source>
        <dbReference type="EMBL" id="CEA13096.1"/>
    </source>
</evidence>
<dbReference type="EMBL" id="LN515531">
    <property type="protein sequence ID" value="CEA13096.1"/>
    <property type="molecule type" value="Genomic_DNA"/>
</dbReference>
<protein>
    <recommendedName>
        <fullName evidence="1">Phosphate-specific transport system accessory protein PhoU</fullName>
    </recommendedName>
</protein>
<comment type="similarity">
    <text evidence="1">Belongs to the PhoU family.</text>
</comment>
<comment type="subcellular location">
    <subcellularLocation>
        <location evidence="1">Cytoplasm</location>
    </subcellularLocation>
</comment>
<name>A0A090JUG3_METFO</name>
<dbReference type="GO" id="GO:0006817">
    <property type="term" value="P:phosphate ion transport"/>
    <property type="evidence" value="ECO:0007669"/>
    <property type="project" value="UniProtKB-KW"/>
</dbReference>
<dbReference type="SUPFAM" id="SSF109755">
    <property type="entry name" value="PhoU-like"/>
    <property type="match status" value="1"/>
</dbReference>
<reference evidence="3" key="1">
    <citation type="submission" date="2014-08" db="EMBL/GenBank/DDBJ databases">
        <authorList>
            <person name="Wibberg D."/>
        </authorList>
    </citation>
    <scope>NUCLEOTIDE SEQUENCE</scope>
</reference>
<dbReference type="PANTHER" id="PTHR42930:SF3">
    <property type="entry name" value="PHOSPHATE-SPECIFIC TRANSPORT SYSTEM ACCESSORY PROTEIN PHOU"/>
    <property type="match status" value="1"/>
</dbReference>
<dbReference type="PATRIC" id="fig|2162.9.peg.766"/>
<keyword evidence="1" id="KW-0592">Phosphate transport</keyword>
<proteinExistence type="inferred from homology"/>
<dbReference type="Pfam" id="PF01895">
    <property type="entry name" value="PhoU"/>
    <property type="match status" value="1"/>
</dbReference>
<dbReference type="RefSeq" id="WP_048072350.1">
    <property type="nucleotide sequence ID" value="NZ_CALCVY010000279.1"/>
</dbReference>
<dbReference type="InterPro" id="IPR028366">
    <property type="entry name" value="PhoU"/>
</dbReference>
<dbReference type="InterPro" id="IPR026022">
    <property type="entry name" value="PhoU_dom"/>
</dbReference>
<dbReference type="PIRSF" id="PIRSF003107">
    <property type="entry name" value="PhoU"/>
    <property type="match status" value="1"/>
</dbReference>
<accession>A0A090JUG3</accession>
<evidence type="ECO:0000256" key="1">
    <source>
        <dbReference type="PIRNR" id="PIRNR003107"/>
    </source>
</evidence>
<dbReference type="InterPro" id="IPR038078">
    <property type="entry name" value="PhoU-like_sf"/>
</dbReference>
<dbReference type="Gene3D" id="1.20.58.220">
    <property type="entry name" value="Phosphate transport system protein phou homolog 2, domain 2"/>
    <property type="match status" value="1"/>
</dbReference>
<evidence type="ECO:0000259" key="2">
    <source>
        <dbReference type="Pfam" id="PF01895"/>
    </source>
</evidence>
<dbReference type="EMBL" id="JADIIL010000037">
    <property type="protein sequence ID" value="MBF4475817.1"/>
    <property type="molecule type" value="Genomic_DNA"/>
</dbReference>
<keyword evidence="1" id="KW-0963">Cytoplasm</keyword>
<dbReference type="GO" id="GO:0045936">
    <property type="term" value="P:negative regulation of phosphate metabolic process"/>
    <property type="evidence" value="ECO:0007669"/>
    <property type="project" value="InterPro"/>
</dbReference>
<dbReference type="AlphaFoldDB" id="A0A090JUG3"/>
<comment type="subunit">
    <text evidence="1">Homodimer.</text>
</comment>
<dbReference type="GO" id="GO:0005737">
    <property type="term" value="C:cytoplasm"/>
    <property type="evidence" value="ECO:0007669"/>
    <property type="project" value="UniProtKB-SubCell"/>
</dbReference>
<dbReference type="KEGG" id="mfi:DSM1535_0740"/>
<sequence>MLTVVLERRLKSLEDDVLGFSWETIRRVDNSVRSFLEEDTYLAREIIEKTDEINKESYKIEHGCLKVLGLHQPLAKDLRLGAALLRTSIELERINNLSAYIARYAIDAAESERSCYKPPHIEFMSQTVQDMLKDGVGALLNEDIQLLKRSTRSYVNLQDFYNQMFSEYHEITHGSSQTSLILVGRNLLSMGHHIMGMADRVAYSIVGKRVMHHKLFHNMLMR</sequence>
<keyword evidence="1" id="KW-0813">Transport</keyword>
<feature type="domain" description="PhoU" evidence="2">
    <location>
        <begin position="22"/>
        <end position="104"/>
    </location>
</feature>
<dbReference type="Proteomes" id="UP000606900">
    <property type="component" value="Unassembled WGS sequence"/>
</dbReference>
<dbReference type="PANTHER" id="PTHR42930">
    <property type="entry name" value="PHOSPHATE-SPECIFIC TRANSPORT SYSTEM ACCESSORY PROTEIN PHOU"/>
    <property type="match status" value="1"/>
</dbReference>
<organism evidence="3">
    <name type="scientific">Methanobacterium formicicum</name>
    <dbReference type="NCBI Taxonomy" id="2162"/>
    <lineage>
        <taxon>Archaea</taxon>
        <taxon>Methanobacteriati</taxon>
        <taxon>Methanobacteriota</taxon>
        <taxon>Methanomada group</taxon>
        <taxon>Methanobacteria</taxon>
        <taxon>Methanobacteriales</taxon>
        <taxon>Methanobacteriaceae</taxon>
        <taxon>Methanobacterium</taxon>
    </lineage>
</organism>
<dbReference type="GO" id="GO:0030643">
    <property type="term" value="P:intracellular phosphate ion homeostasis"/>
    <property type="evidence" value="ECO:0007669"/>
    <property type="project" value="InterPro"/>
</dbReference>
<gene>
    <name evidence="3" type="ORF">DSM1535_0740</name>
    <name evidence="4" type="ORF">ISP06_10175</name>
</gene>
<evidence type="ECO:0000313" key="4">
    <source>
        <dbReference type="EMBL" id="MBF4475817.1"/>
    </source>
</evidence>
<reference evidence="4" key="2">
    <citation type="submission" date="2020-10" db="EMBL/GenBank/DDBJ databases">
        <title>Dehalococcoides mccartyi of a TCE/Cr reducing biochatode.</title>
        <authorList>
            <person name="Matturro B."/>
        </authorList>
    </citation>
    <scope>NUCLEOTIDE SEQUENCE</scope>
    <source>
        <strain evidence="4">Bin2</strain>
    </source>
</reference>